<protein>
    <submittedName>
        <fullName evidence="2">Uncharacterized protein</fullName>
    </submittedName>
</protein>
<feature type="compositionally biased region" description="Basic and acidic residues" evidence="1">
    <location>
        <begin position="62"/>
        <end position="71"/>
    </location>
</feature>
<dbReference type="EMBL" id="JAPEUY010000017">
    <property type="protein sequence ID" value="KAJ4364548.1"/>
    <property type="molecule type" value="Genomic_DNA"/>
</dbReference>
<feature type="compositionally biased region" description="Polar residues" evidence="1">
    <location>
        <begin position="24"/>
        <end position="38"/>
    </location>
</feature>
<organism evidence="2 3">
    <name type="scientific">Neocucurbitaria cava</name>
    <dbReference type="NCBI Taxonomy" id="798079"/>
    <lineage>
        <taxon>Eukaryota</taxon>
        <taxon>Fungi</taxon>
        <taxon>Dikarya</taxon>
        <taxon>Ascomycota</taxon>
        <taxon>Pezizomycotina</taxon>
        <taxon>Dothideomycetes</taxon>
        <taxon>Pleosporomycetidae</taxon>
        <taxon>Pleosporales</taxon>
        <taxon>Pleosporineae</taxon>
        <taxon>Cucurbitariaceae</taxon>
        <taxon>Neocucurbitaria</taxon>
    </lineage>
</organism>
<name>A0A9W8Y0B3_9PLEO</name>
<accession>A0A9W8Y0B3</accession>
<dbReference type="Proteomes" id="UP001140560">
    <property type="component" value="Unassembled WGS sequence"/>
</dbReference>
<comment type="caution">
    <text evidence="2">The sequence shown here is derived from an EMBL/GenBank/DDBJ whole genome shotgun (WGS) entry which is preliminary data.</text>
</comment>
<evidence type="ECO:0000256" key="1">
    <source>
        <dbReference type="SAM" id="MobiDB-lite"/>
    </source>
</evidence>
<sequence>MIAGRQWQEEQDEKWEAMQQQQQEATARGNSKRQQQEATARGKQDAGDDDEHDSEVQPSAPYERETADRHAGINRLEASSEQREKLYALTLRSRIDPTSVTLKEWEDATEGTDVLEMNEEVARFVELARKRAG</sequence>
<dbReference type="AlphaFoldDB" id="A0A9W8Y0B3"/>
<proteinExistence type="predicted"/>
<reference evidence="2" key="1">
    <citation type="submission" date="2022-10" db="EMBL/GenBank/DDBJ databases">
        <title>Tapping the CABI collections for fungal endophytes: first genome assemblies for Collariella, Neodidymelliopsis, Ascochyta clinopodiicola, Didymella pomorum, Didymosphaeria variabile, Neocosmospora piperis and Neocucurbitaria cava.</title>
        <authorList>
            <person name="Hill R."/>
        </authorList>
    </citation>
    <scope>NUCLEOTIDE SEQUENCE</scope>
    <source>
        <strain evidence="2">IMI 356814</strain>
    </source>
</reference>
<evidence type="ECO:0000313" key="3">
    <source>
        <dbReference type="Proteomes" id="UP001140560"/>
    </source>
</evidence>
<keyword evidence="3" id="KW-1185">Reference proteome</keyword>
<dbReference type="OrthoDB" id="3664528at2759"/>
<feature type="region of interest" description="Disordered" evidence="1">
    <location>
        <begin position="1"/>
        <end position="81"/>
    </location>
</feature>
<evidence type="ECO:0000313" key="2">
    <source>
        <dbReference type="EMBL" id="KAJ4364548.1"/>
    </source>
</evidence>
<gene>
    <name evidence="2" type="ORF">N0V83_009144</name>
</gene>